<dbReference type="GO" id="GO:0046872">
    <property type="term" value="F:metal ion binding"/>
    <property type="evidence" value="ECO:0007669"/>
    <property type="project" value="UniProtKB-KW"/>
</dbReference>
<accession>A0A105W0Z6</accession>
<evidence type="ECO:0000256" key="16">
    <source>
        <dbReference type="ARBA" id="ARBA00049548"/>
    </source>
</evidence>
<comment type="catalytic activity">
    <reaction evidence="15">
        <text>cholesterol + NADH + O2 + H(+) = 7-dehydrocholesterol + NAD(+) + 2 H2O</text>
        <dbReference type="Rhea" id="RHEA:51644"/>
        <dbReference type="ChEBI" id="CHEBI:15377"/>
        <dbReference type="ChEBI" id="CHEBI:15378"/>
        <dbReference type="ChEBI" id="CHEBI:15379"/>
        <dbReference type="ChEBI" id="CHEBI:16113"/>
        <dbReference type="ChEBI" id="CHEBI:17759"/>
        <dbReference type="ChEBI" id="CHEBI:57540"/>
        <dbReference type="ChEBI" id="CHEBI:57945"/>
        <dbReference type="EC" id="1.14.19.21"/>
    </reaction>
    <physiologicalReaction direction="left-to-right" evidence="15">
        <dbReference type="Rhea" id="RHEA:51645"/>
    </physiologicalReaction>
</comment>
<keyword evidence="19" id="KW-1185">Reference proteome</keyword>
<evidence type="ECO:0000256" key="15">
    <source>
        <dbReference type="ARBA" id="ARBA00047853"/>
    </source>
</evidence>
<dbReference type="Gene3D" id="2.102.10.10">
    <property type="entry name" value="Rieske [2Fe-2S] iron-sulphur domain"/>
    <property type="match status" value="1"/>
</dbReference>
<evidence type="ECO:0000256" key="14">
    <source>
        <dbReference type="ARBA" id="ARBA00026095"/>
    </source>
</evidence>
<evidence type="ECO:0000256" key="11">
    <source>
        <dbReference type="ARBA" id="ARBA00023136"/>
    </source>
</evidence>
<dbReference type="GO" id="GO:0005737">
    <property type="term" value="C:cytoplasm"/>
    <property type="evidence" value="ECO:0007669"/>
    <property type="project" value="TreeGrafter"/>
</dbReference>
<evidence type="ECO:0000256" key="12">
    <source>
        <dbReference type="ARBA" id="ARBA00025712"/>
    </source>
</evidence>
<evidence type="ECO:0000256" key="10">
    <source>
        <dbReference type="ARBA" id="ARBA00023014"/>
    </source>
</evidence>
<dbReference type="EMBL" id="LPEQ01000010">
    <property type="protein sequence ID" value="KVV57572.1"/>
    <property type="molecule type" value="Genomic_DNA"/>
</dbReference>
<dbReference type="InterPro" id="IPR017941">
    <property type="entry name" value="Rieske_2Fe-2S"/>
</dbReference>
<evidence type="ECO:0000256" key="4">
    <source>
        <dbReference type="ARBA" id="ARBA00022692"/>
    </source>
</evidence>
<dbReference type="GO" id="GO:0016020">
    <property type="term" value="C:membrane"/>
    <property type="evidence" value="ECO:0007669"/>
    <property type="project" value="UniProtKB-SubCell"/>
</dbReference>
<dbReference type="Pfam" id="PF00355">
    <property type="entry name" value="Rieske"/>
    <property type="match status" value="1"/>
</dbReference>
<dbReference type="PROSITE" id="PS51296">
    <property type="entry name" value="RIESKE"/>
    <property type="match status" value="1"/>
</dbReference>
<dbReference type="GO" id="GO:0170056">
    <property type="term" value="F:cholesterol 7-desaturase [NAD(P)H] activity"/>
    <property type="evidence" value="ECO:0007669"/>
    <property type="project" value="UniProtKB-EC"/>
</dbReference>
<evidence type="ECO:0000256" key="9">
    <source>
        <dbReference type="ARBA" id="ARBA00023004"/>
    </source>
</evidence>
<comment type="subcellular location">
    <subcellularLocation>
        <location evidence="2">Membrane</location>
    </subcellularLocation>
</comment>
<keyword evidence="7" id="KW-1133">Transmembrane helix</keyword>
<evidence type="ECO:0000259" key="17">
    <source>
        <dbReference type="PROSITE" id="PS51296"/>
    </source>
</evidence>
<dbReference type="Gene3D" id="3.90.380.10">
    <property type="entry name" value="Naphthalene 1,2-dioxygenase Alpha Subunit, Chain A, domain 1"/>
    <property type="match status" value="1"/>
</dbReference>
<comment type="pathway">
    <text evidence="12">Steroid hormone biosynthesis; dafachronic acid biosynthesis.</text>
</comment>
<dbReference type="EC" id="1.14.19.21" evidence="14"/>
<keyword evidence="11" id="KW-0472">Membrane</keyword>
<evidence type="ECO:0000256" key="3">
    <source>
        <dbReference type="ARBA" id="ARBA00004972"/>
    </source>
</evidence>
<evidence type="ECO:0000256" key="8">
    <source>
        <dbReference type="ARBA" id="ARBA00023002"/>
    </source>
</evidence>
<proteinExistence type="inferred from homology"/>
<evidence type="ECO:0000256" key="13">
    <source>
        <dbReference type="ARBA" id="ARBA00025729"/>
    </source>
</evidence>
<keyword evidence="9" id="KW-0408">Iron</keyword>
<evidence type="ECO:0000313" key="18">
    <source>
        <dbReference type="EMBL" id="KVV57572.1"/>
    </source>
</evidence>
<keyword evidence="10" id="KW-0411">Iron-sulfur</keyword>
<comment type="cofactor">
    <cofactor evidence="1">
        <name>Fe cation</name>
        <dbReference type="ChEBI" id="CHEBI:24875"/>
    </cofactor>
</comment>
<evidence type="ECO:0000313" key="19">
    <source>
        <dbReference type="Proteomes" id="UP000062317"/>
    </source>
</evidence>
<comment type="pathway">
    <text evidence="3">Hormone biosynthesis.</text>
</comment>
<gene>
    <name evidence="18" type="ORF">WT27_24155</name>
</gene>
<reference evidence="18 19" key="1">
    <citation type="submission" date="2015-11" db="EMBL/GenBank/DDBJ databases">
        <title>Expanding the genomic diversity of Burkholderia species for the development of highly accurate diagnostics.</title>
        <authorList>
            <person name="Sahl J."/>
            <person name="Keim P."/>
            <person name="Wagner D."/>
        </authorList>
    </citation>
    <scope>NUCLEOTIDE SEQUENCE [LARGE SCALE GENOMIC DNA]</scope>
    <source>
        <strain evidence="18 19">MSMB1301WGS</strain>
    </source>
</reference>
<dbReference type="InterPro" id="IPR036922">
    <property type="entry name" value="Rieske_2Fe-2S_sf"/>
</dbReference>
<dbReference type="InterPro" id="IPR050584">
    <property type="entry name" value="Cholesterol_7-desaturase"/>
</dbReference>
<evidence type="ECO:0000256" key="6">
    <source>
        <dbReference type="ARBA" id="ARBA00022723"/>
    </source>
</evidence>
<dbReference type="PANTHER" id="PTHR21266:SF32">
    <property type="entry name" value="CHOLESTEROL 7-DESATURASE NVD"/>
    <property type="match status" value="1"/>
</dbReference>
<dbReference type="SUPFAM" id="SSF50022">
    <property type="entry name" value="ISP domain"/>
    <property type="match status" value="1"/>
</dbReference>
<evidence type="ECO:0000256" key="1">
    <source>
        <dbReference type="ARBA" id="ARBA00001962"/>
    </source>
</evidence>
<comment type="caution">
    <text evidence="18">The sequence shown here is derived from an EMBL/GenBank/DDBJ whole genome shotgun (WGS) entry which is preliminary data.</text>
</comment>
<dbReference type="CDD" id="cd03469">
    <property type="entry name" value="Rieske_RO_Alpha_N"/>
    <property type="match status" value="1"/>
</dbReference>
<dbReference type="AlphaFoldDB" id="A0A105W0Z6"/>
<comment type="similarity">
    <text evidence="13">Belongs to the cholesterol 7-desaturase family.</text>
</comment>
<name>A0A105W0Z6_9BURK</name>
<dbReference type="InterPro" id="IPR045605">
    <property type="entry name" value="KshA-like_C"/>
</dbReference>
<dbReference type="Pfam" id="PF19298">
    <property type="entry name" value="KshA_C"/>
    <property type="match status" value="2"/>
</dbReference>
<evidence type="ECO:0000256" key="2">
    <source>
        <dbReference type="ARBA" id="ARBA00004370"/>
    </source>
</evidence>
<sequence>MNIRDVRPVASFTVARTENDTDASPVPVIKPRRPMPYPNGWFALCHSDELKRGDVRIAPFMGHELVVYRTAQGEAHAVEPYCPHLGAHLGHGGKVDGDALVCPFHGLAFGPDGGCVHAPNGRPPHAALTKWITRERNRLVLVWRDSAGRPPSWEIPEVLAGNGFGSPSQIVDMLDGYAHDPIENSTDVVHFAYLHGFTEVSMAHELRESAIAIDFSARYRGVPLSIRFVNYSPNCLTATATAPSLGVSIFSTIFTTPTAPLKYARRISNSVRVSRFSSLPDWLRKPVYSILTPLADRWIMGNARQDHPIWTNRNYLTHPKLMEGEASMAAFRRWMKQFYPE</sequence>
<dbReference type="Proteomes" id="UP000062317">
    <property type="component" value="Unassembled WGS sequence"/>
</dbReference>
<protein>
    <recommendedName>
        <fullName evidence="14">cholesterol 7-desaturase</fullName>
        <ecNumber evidence="14">1.14.19.21</ecNumber>
    </recommendedName>
</protein>
<keyword evidence="4" id="KW-0812">Transmembrane</keyword>
<dbReference type="PANTHER" id="PTHR21266">
    <property type="entry name" value="IRON-SULFUR DOMAIN CONTAINING PROTEIN"/>
    <property type="match status" value="1"/>
</dbReference>
<keyword evidence="6" id="KW-0479">Metal-binding</keyword>
<dbReference type="GO" id="GO:0008203">
    <property type="term" value="P:cholesterol metabolic process"/>
    <property type="evidence" value="ECO:0007669"/>
    <property type="project" value="InterPro"/>
</dbReference>
<organism evidence="18 19">
    <name type="scientific">Burkholderia territorii</name>
    <dbReference type="NCBI Taxonomy" id="1503055"/>
    <lineage>
        <taxon>Bacteria</taxon>
        <taxon>Pseudomonadati</taxon>
        <taxon>Pseudomonadota</taxon>
        <taxon>Betaproteobacteria</taxon>
        <taxon>Burkholderiales</taxon>
        <taxon>Burkholderiaceae</taxon>
        <taxon>Burkholderia</taxon>
        <taxon>Burkholderia cepacia complex</taxon>
    </lineage>
</organism>
<keyword evidence="8" id="KW-0560">Oxidoreductase</keyword>
<comment type="catalytic activity">
    <reaction evidence="16">
        <text>cholesterol + NADPH + O2 + H(+) = 7-dehydrocholesterol + NADP(+) + 2 H2O</text>
        <dbReference type="Rhea" id="RHEA:45024"/>
        <dbReference type="ChEBI" id="CHEBI:15377"/>
        <dbReference type="ChEBI" id="CHEBI:15378"/>
        <dbReference type="ChEBI" id="CHEBI:15379"/>
        <dbReference type="ChEBI" id="CHEBI:16113"/>
        <dbReference type="ChEBI" id="CHEBI:17759"/>
        <dbReference type="ChEBI" id="CHEBI:57783"/>
        <dbReference type="ChEBI" id="CHEBI:58349"/>
        <dbReference type="EC" id="1.14.19.21"/>
    </reaction>
    <physiologicalReaction direction="left-to-right" evidence="16">
        <dbReference type="Rhea" id="RHEA:45025"/>
    </physiologicalReaction>
</comment>
<dbReference type="GO" id="GO:0051537">
    <property type="term" value="F:2 iron, 2 sulfur cluster binding"/>
    <property type="evidence" value="ECO:0007669"/>
    <property type="project" value="UniProtKB-KW"/>
</dbReference>
<evidence type="ECO:0000256" key="7">
    <source>
        <dbReference type="ARBA" id="ARBA00022989"/>
    </source>
</evidence>
<keyword evidence="5" id="KW-0001">2Fe-2S</keyword>
<feature type="domain" description="Rieske" evidence="17">
    <location>
        <begin position="42"/>
        <end position="142"/>
    </location>
</feature>
<evidence type="ECO:0000256" key="5">
    <source>
        <dbReference type="ARBA" id="ARBA00022714"/>
    </source>
</evidence>
<dbReference type="RefSeq" id="WP_059791770.1">
    <property type="nucleotide sequence ID" value="NZ_LOYS01000026.1"/>
</dbReference>